<name>A0A4Y2HH11_ARAVE</name>
<dbReference type="AlphaFoldDB" id="A0A4Y2HH11"/>
<protein>
    <submittedName>
        <fullName evidence="1">Uncharacterized protein</fullName>
    </submittedName>
</protein>
<evidence type="ECO:0000313" key="1">
    <source>
        <dbReference type="EMBL" id="GBM64530.1"/>
    </source>
</evidence>
<sequence>MDRSLDWATCKRPLATVYWLDLNTCDCFLWGYFKDTRHPQNTTTHVELEQIVHHEYATTPSVTLLLISNFVCDMSLSGLVDTSKTLNEVPNLWNAKEQLGIRAVAVFTTGTKGVRLVLRDPKEPQNVSHVHFSTNGKFTIFVGYGP</sequence>
<keyword evidence="2" id="KW-1185">Reference proteome</keyword>
<gene>
    <name evidence="1" type="ORF">AVEN_113251_1</name>
</gene>
<reference evidence="1 2" key="1">
    <citation type="journal article" date="2019" name="Sci. Rep.">
        <title>Orb-weaving spider Araneus ventricosus genome elucidates the spidroin gene catalogue.</title>
        <authorList>
            <person name="Kono N."/>
            <person name="Nakamura H."/>
            <person name="Ohtoshi R."/>
            <person name="Moran D.A.P."/>
            <person name="Shinohara A."/>
            <person name="Yoshida Y."/>
            <person name="Fujiwara M."/>
            <person name="Mori M."/>
            <person name="Tomita M."/>
            <person name="Arakawa K."/>
        </authorList>
    </citation>
    <scope>NUCLEOTIDE SEQUENCE [LARGE SCALE GENOMIC DNA]</scope>
</reference>
<comment type="caution">
    <text evidence="1">The sequence shown here is derived from an EMBL/GenBank/DDBJ whole genome shotgun (WGS) entry which is preliminary data.</text>
</comment>
<accession>A0A4Y2HH11</accession>
<evidence type="ECO:0000313" key="2">
    <source>
        <dbReference type="Proteomes" id="UP000499080"/>
    </source>
</evidence>
<organism evidence="1 2">
    <name type="scientific">Araneus ventricosus</name>
    <name type="common">Orbweaver spider</name>
    <name type="synonym">Epeira ventricosa</name>
    <dbReference type="NCBI Taxonomy" id="182803"/>
    <lineage>
        <taxon>Eukaryota</taxon>
        <taxon>Metazoa</taxon>
        <taxon>Ecdysozoa</taxon>
        <taxon>Arthropoda</taxon>
        <taxon>Chelicerata</taxon>
        <taxon>Arachnida</taxon>
        <taxon>Araneae</taxon>
        <taxon>Araneomorphae</taxon>
        <taxon>Entelegynae</taxon>
        <taxon>Araneoidea</taxon>
        <taxon>Araneidae</taxon>
        <taxon>Araneus</taxon>
    </lineage>
</organism>
<proteinExistence type="predicted"/>
<dbReference type="EMBL" id="BGPR01001933">
    <property type="protein sequence ID" value="GBM64530.1"/>
    <property type="molecule type" value="Genomic_DNA"/>
</dbReference>
<dbReference type="Proteomes" id="UP000499080">
    <property type="component" value="Unassembled WGS sequence"/>
</dbReference>